<accession>A0A3P7LWF9</accession>
<keyword evidence="2" id="KW-1185">Reference proteome</keyword>
<dbReference type="Proteomes" id="UP000281553">
    <property type="component" value="Unassembled WGS sequence"/>
</dbReference>
<organism evidence="1 2">
    <name type="scientific">Dibothriocephalus latus</name>
    <name type="common">Fish tapeworm</name>
    <name type="synonym">Diphyllobothrium latum</name>
    <dbReference type="NCBI Taxonomy" id="60516"/>
    <lineage>
        <taxon>Eukaryota</taxon>
        <taxon>Metazoa</taxon>
        <taxon>Spiralia</taxon>
        <taxon>Lophotrochozoa</taxon>
        <taxon>Platyhelminthes</taxon>
        <taxon>Cestoda</taxon>
        <taxon>Eucestoda</taxon>
        <taxon>Diphyllobothriidea</taxon>
        <taxon>Diphyllobothriidae</taxon>
        <taxon>Dibothriocephalus</taxon>
    </lineage>
</organism>
<reference evidence="1 2" key="1">
    <citation type="submission" date="2018-11" db="EMBL/GenBank/DDBJ databases">
        <authorList>
            <consortium name="Pathogen Informatics"/>
        </authorList>
    </citation>
    <scope>NUCLEOTIDE SEQUENCE [LARGE SCALE GENOMIC DNA]</scope>
</reference>
<dbReference type="EMBL" id="UYRU01062265">
    <property type="protein sequence ID" value="VDN15363.1"/>
    <property type="molecule type" value="Genomic_DNA"/>
</dbReference>
<dbReference type="OrthoDB" id="6273969at2759"/>
<gene>
    <name evidence="1" type="ORF">DILT_LOCUS11194</name>
</gene>
<evidence type="ECO:0000313" key="1">
    <source>
        <dbReference type="EMBL" id="VDN15363.1"/>
    </source>
</evidence>
<name>A0A3P7LWF9_DIBLA</name>
<sequence>MLDPPPKVGEEPGSVEGLDSQLLATLDEKVAFVKSQNAESRTRIKEFLCIATKIMQMLEKSVQSLDLCETSAVEAVRAKWSDSSSLYWNSLSSLVGLCPLPMLLKLVSTRSDLDSFESDLKKLQFSVENGDAF</sequence>
<protein>
    <submittedName>
        <fullName evidence="1">Uncharacterized protein</fullName>
    </submittedName>
</protein>
<proteinExistence type="predicted"/>
<dbReference type="AlphaFoldDB" id="A0A3P7LWF9"/>
<evidence type="ECO:0000313" key="2">
    <source>
        <dbReference type="Proteomes" id="UP000281553"/>
    </source>
</evidence>